<evidence type="ECO:0000313" key="2">
    <source>
        <dbReference type="EMBL" id="MCT4794895.1"/>
    </source>
</evidence>
<proteinExistence type="predicted"/>
<dbReference type="Gene3D" id="3.90.1570.30">
    <property type="match status" value="1"/>
</dbReference>
<evidence type="ECO:0000259" key="1">
    <source>
        <dbReference type="Pfam" id="PF04313"/>
    </source>
</evidence>
<reference evidence="2 3" key="1">
    <citation type="submission" date="2022-07" db="EMBL/GenBank/DDBJ databases">
        <title>Genomic and pangenome structural analysis of the polyextremophile Exiguobacterium.</title>
        <authorList>
            <person name="Shen L."/>
        </authorList>
    </citation>
    <scope>NUCLEOTIDE SEQUENCE [LARGE SCALE GENOMIC DNA]</scope>
    <source>
        <strain evidence="2 3">12_1</strain>
    </source>
</reference>
<dbReference type="RefSeq" id="WP_034817908.1">
    <property type="nucleotide sequence ID" value="NZ_JANIEK010000013.1"/>
</dbReference>
<keyword evidence="2" id="KW-0255">Endonuclease</keyword>
<dbReference type="Proteomes" id="UP001206821">
    <property type="component" value="Unassembled WGS sequence"/>
</dbReference>
<keyword evidence="2" id="KW-0540">Nuclease</keyword>
<dbReference type="InterPro" id="IPR007409">
    <property type="entry name" value="Restrct_endonuc_type1_HsdR_N"/>
</dbReference>
<keyword evidence="2" id="KW-0378">Hydrolase</keyword>
<keyword evidence="3" id="KW-1185">Reference proteome</keyword>
<protein>
    <submittedName>
        <fullName evidence="2">Type I restriction endonuclease</fullName>
    </submittedName>
</protein>
<name>A0ABT2KZA8_9BACL</name>
<evidence type="ECO:0000313" key="3">
    <source>
        <dbReference type="Proteomes" id="UP001206821"/>
    </source>
</evidence>
<gene>
    <name evidence="2" type="ORF">NQG31_05020</name>
</gene>
<dbReference type="PIRSF" id="PIRSF035009">
    <property type="entry name" value="UCP035009_HSDR_N"/>
    <property type="match status" value="1"/>
</dbReference>
<organism evidence="2 3">
    <name type="scientific">Exiguobacterium alkaliphilum</name>
    <dbReference type="NCBI Taxonomy" id="1428684"/>
    <lineage>
        <taxon>Bacteria</taxon>
        <taxon>Bacillati</taxon>
        <taxon>Bacillota</taxon>
        <taxon>Bacilli</taxon>
        <taxon>Bacillales</taxon>
        <taxon>Bacillales Family XII. Incertae Sedis</taxon>
        <taxon>Exiguobacterium</taxon>
    </lineage>
</organism>
<sequence length="368" mass="42703">MEKFSSDIRTVSQRIQQLRHSISTEEATKTALIMPFFQTLGYDVFNPAEFTPEYIADVGIKKGEKVDYAIMEEGKPTILIEAKSIREPLTKHDSQLFRYYGTTQAKFAILTNGDMYRFYTDLETPNVMDTVPFFEITLSNIKDNEIKELYKFKKQEFNVNTILSTAEELKYLSAIKDQLKTLSQSPSDELIRLLIQECYQGMKTQTVVDKFRPIVAKAFNQFINENMNERIKHVISGEPENISGTTSNEHVEVSNPEVDVNEIDLPSQPVIETTQEEIEGYATVKVLLGSVVDKDRIFYRDNASYFNILIDDSNRKWVCRLHLNSLTNKYITFRDEPNVRYKINHVYEIEQFTERLKEIVHSIVNPIE</sequence>
<dbReference type="InterPro" id="IPR017035">
    <property type="entry name" value="UCP035009_HsdR_All3000-type"/>
</dbReference>
<feature type="domain" description="Restriction endonuclease type I HsdR N-terminal" evidence="1">
    <location>
        <begin position="62"/>
        <end position="126"/>
    </location>
</feature>
<dbReference type="EMBL" id="JANIEK010000013">
    <property type="protein sequence ID" value="MCT4794895.1"/>
    <property type="molecule type" value="Genomic_DNA"/>
</dbReference>
<dbReference type="GO" id="GO:0004519">
    <property type="term" value="F:endonuclease activity"/>
    <property type="evidence" value="ECO:0007669"/>
    <property type="project" value="UniProtKB-KW"/>
</dbReference>
<accession>A0ABT2KZA8</accession>
<dbReference type="Pfam" id="PF04313">
    <property type="entry name" value="HSDR_N"/>
    <property type="match status" value="1"/>
</dbReference>
<comment type="caution">
    <text evidence="2">The sequence shown here is derived from an EMBL/GenBank/DDBJ whole genome shotgun (WGS) entry which is preliminary data.</text>
</comment>